<evidence type="ECO:0000256" key="15">
    <source>
        <dbReference type="ARBA" id="ARBA00023244"/>
    </source>
</evidence>
<dbReference type="SFLD" id="SFLDS00029">
    <property type="entry name" value="Radical_SAM"/>
    <property type="match status" value="1"/>
</dbReference>
<evidence type="ECO:0000256" key="13">
    <source>
        <dbReference type="ARBA" id="ARBA00023004"/>
    </source>
</evidence>
<comment type="cofactor">
    <cofactor evidence="1">
        <name>[4Fe-4S] cluster</name>
        <dbReference type="ChEBI" id="CHEBI:49883"/>
    </cofactor>
</comment>
<evidence type="ECO:0000256" key="8">
    <source>
        <dbReference type="ARBA" id="ARBA00022485"/>
    </source>
</evidence>
<dbReference type="InterPro" id="IPR058240">
    <property type="entry name" value="rSAM_sf"/>
</dbReference>
<dbReference type="SFLD" id="SFLDF00277">
    <property type="entry name" value="oxygen-independent_coproporphy"/>
    <property type="match status" value="1"/>
</dbReference>
<evidence type="ECO:0000256" key="10">
    <source>
        <dbReference type="ARBA" id="ARBA00022691"/>
    </source>
</evidence>
<comment type="subunit">
    <text evidence="5">Monomer.</text>
</comment>
<dbReference type="InterPro" id="IPR004558">
    <property type="entry name" value="Coprogen_oxidase_HemN"/>
</dbReference>
<keyword evidence="10" id="KW-0949">S-adenosyl-L-methionine</keyword>
<protein>
    <recommendedName>
        <fullName evidence="7">Oxygen-independent coproporphyrinogen III oxidase</fullName>
        <ecNumber evidence="6">1.3.98.3</ecNumber>
    </recommendedName>
    <alternativeName>
        <fullName evidence="16">Coproporphyrinogen III dehydrogenase</fullName>
    </alternativeName>
</protein>
<keyword evidence="9" id="KW-0963">Cytoplasm</keyword>
<evidence type="ECO:0000256" key="6">
    <source>
        <dbReference type="ARBA" id="ARBA00011912"/>
    </source>
</evidence>
<dbReference type="GO" id="GO:0004109">
    <property type="term" value="F:coproporphyrinogen oxidase activity"/>
    <property type="evidence" value="ECO:0007669"/>
    <property type="project" value="InterPro"/>
</dbReference>
<dbReference type="GO" id="GO:0046872">
    <property type="term" value="F:metal ion binding"/>
    <property type="evidence" value="ECO:0007669"/>
    <property type="project" value="UniProtKB-KW"/>
</dbReference>
<dbReference type="FunFam" id="1.10.10.920:FF:000002">
    <property type="entry name" value="Coproporphyrinogen-III oxidase"/>
    <property type="match status" value="1"/>
</dbReference>
<dbReference type="SMART" id="SM00729">
    <property type="entry name" value="Elp3"/>
    <property type="match status" value="1"/>
</dbReference>
<comment type="catalytic activity">
    <reaction evidence="17">
        <text>coproporphyrinogen III + 2 S-adenosyl-L-methionine = protoporphyrinogen IX + 2 5'-deoxyadenosine + 2 L-methionine + 2 CO2</text>
        <dbReference type="Rhea" id="RHEA:15425"/>
        <dbReference type="ChEBI" id="CHEBI:16526"/>
        <dbReference type="ChEBI" id="CHEBI:17319"/>
        <dbReference type="ChEBI" id="CHEBI:57307"/>
        <dbReference type="ChEBI" id="CHEBI:57309"/>
        <dbReference type="ChEBI" id="CHEBI:57844"/>
        <dbReference type="ChEBI" id="CHEBI:59789"/>
        <dbReference type="EC" id="1.3.98.3"/>
    </reaction>
</comment>
<evidence type="ECO:0000256" key="7">
    <source>
        <dbReference type="ARBA" id="ARBA00020156"/>
    </source>
</evidence>
<keyword evidence="11" id="KW-0479">Metal-binding</keyword>
<dbReference type="CDD" id="cd01335">
    <property type="entry name" value="Radical_SAM"/>
    <property type="match status" value="1"/>
</dbReference>
<dbReference type="SUPFAM" id="SSF102114">
    <property type="entry name" value="Radical SAM enzymes"/>
    <property type="match status" value="1"/>
</dbReference>
<dbReference type="PROSITE" id="PS51918">
    <property type="entry name" value="RADICAL_SAM"/>
    <property type="match status" value="1"/>
</dbReference>
<evidence type="ECO:0000256" key="1">
    <source>
        <dbReference type="ARBA" id="ARBA00001966"/>
    </source>
</evidence>
<evidence type="ECO:0000256" key="14">
    <source>
        <dbReference type="ARBA" id="ARBA00023014"/>
    </source>
</evidence>
<dbReference type="FunFam" id="3.80.30.20:FF:000012">
    <property type="entry name" value="Coproporphyrinogen-III oxidase"/>
    <property type="match status" value="1"/>
</dbReference>
<dbReference type="PANTHER" id="PTHR13932:SF6">
    <property type="entry name" value="OXYGEN-INDEPENDENT COPROPORPHYRINOGEN III OXIDASE"/>
    <property type="match status" value="1"/>
</dbReference>
<dbReference type="GO" id="GO:0005737">
    <property type="term" value="C:cytoplasm"/>
    <property type="evidence" value="ECO:0007669"/>
    <property type="project" value="UniProtKB-SubCell"/>
</dbReference>
<keyword evidence="14" id="KW-0411">Iron-sulfur</keyword>
<dbReference type="GO" id="GO:0051989">
    <property type="term" value="F:coproporphyrinogen dehydrogenase activity"/>
    <property type="evidence" value="ECO:0007669"/>
    <property type="project" value="UniProtKB-EC"/>
</dbReference>
<dbReference type="InterPro" id="IPR007197">
    <property type="entry name" value="rSAM"/>
</dbReference>
<keyword evidence="13" id="KW-0408">Iron</keyword>
<reference evidence="19" key="1">
    <citation type="submission" date="2018-06" db="EMBL/GenBank/DDBJ databases">
        <authorList>
            <person name="Zhirakovskaya E."/>
        </authorList>
    </citation>
    <scope>NUCLEOTIDE SEQUENCE</scope>
</reference>
<dbReference type="Pfam" id="PF04055">
    <property type="entry name" value="Radical_SAM"/>
    <property type="match status" value="1"/>
</dbReference>
<dbReference type="GO" id="GO:0051539">
    <property type="term" value="F:4 iron, 4 sulfur cluster binding"/>
    <property type="evidence" value="ECO:0007669"/>
    <property type="project" value="UniProtKB-KW"/>
</dbReference>
<comment type="subcellular location">
    <subcellularLocation>
        <location evidence="2">Cytoplasm</location>
    </subcellularLocation>
</comment>
<sequence length="462" mass="52435">MNTIPEFNLDLIKKYDKAGPRYTSYPTAVVFNDSFKANDYIQQAKSSNIVNQGQALSLYFHIPFCDTLCFFCACNKIATKKREKADIYLDYLEKEMAIISRLYDQDRLIEQMHFGGGTPTFLTDAQFARMMALIAKYFPLIKTEQRDYSIEIDPRSVTKNSIAKLAGHGFNRFSLGVQDVNPVVQKAVNRIQPTAMTQDIINACKAVNARSISVDLIYGLPFQTLDSFAKTVDAVIAMAPNRLSVFNYAHMPHLFAPQKRINIEDLPKAEEKLAILQMSIEKLTQAGYIYIGMDHFAKPDDELAIAQANGTLQRNFQGYTTHAELDLVAIGVSSISCVNNSFAQNVKSLEQYYAMLDNGKLPIYRGYLLNSDDILRKQVIQNLACHFELNFSEIEQQFNLNFKDYFATELQQFQPMQQDGLLELTAGGIKVTAVGRLLIRNICMVFDFYLQSQTEQRFSKVI</sequence>
<comment type="pathway">
    <text evidence="3">Porphyrin-containing compound metabolism; protoporphyrin-IX biosynthesis; protoporphyrinogen-IX from coproporphyrinogen-III (AdoMet route): step 1/1.</text>
</comment>
<keyword evidence="15" id="KW-0627">Porphyrin biosynthesis</keyword>
<evidence type="ECO:0000256" key="4">
    <source>
        <dbReference type="ARBA" id="ARBA00005493"/>
    </source>
</evidence>
<dbReference type="InterPro" id="IPR023404">
    <property type="entry name" value="rSAM_horseshoe"/>
</dbReference>
<evidence type="ECO:0000256" key="2">
    <source>
        <dbReference type="ARBA" id="ARBA00004496"/>
    </source>
</evidence>
<dbReference type="Gene3D" id="3.80.30.20">
    <property type="entry name" value="tm_1862 like domain"/>
    <property type="match status" value="1"/>
</dbReference>
<evidence type="ECO:0000256" key="9">
    <source>
        <dbReference type="ARBA" id="ARBA00022490"/>
    </source>
</evidence>
<keyword evidence="12 19" id="KW-0560">Oxidoreductase</keyword>
<dbReference type="InterPro" id="IPR010723">
    <property type="entry name" value="HemN_C"/>
</dbReference>
<evidence type="ECO:0000256" key="12">
    <source>
        <dbReference type="ARBA" id="ARBA00023002"/>
    </source>
</evidence>
<feature type="domain" description="Radical SAM core" evidence="18">
    <location>
        <begin position="50"/>
        <end position="286"/>
    </location>
</feature>
<dbReference type="AlphaFoldDB" id="A0A3B0VIY6"/>
<accession>A0A3B0VIY6</accession>
<keyword evidence="8" id="KW-0004">4Fe-4S</keyword>
<dbReference type="NCBIfam" id="TIGR00538">
    <property type="entry name" value="hemN"/>
    <property type="match status" value="1"/>
</dbReference>
<comment type="similarity">
    <text evidence="4">Belongs to the anaerobic coproporphyrinogen-III oxidase family.</text>
</comment>
<organism evidence="19">
    <name type="scientific">hydrothermal vent metagenome</name>
    <dbReference type="NCBI Taxonomy" id="652676"/>
    <lineage>
        <taxon>unclassified sequences</taxon>
        <taxon>metagenomes</taxon>
        <taxon>ecological metagenomes</taxon>
    </lineage>
</organism>
<dbReference type="Pfam" id="PF06969">
    <property type="entry name" value="HemN_C"/>
    <property type="match status" value="1"/>
</dbReference>
<evidence type="ECO:0000313" key="19">
    <source>
        <dbReference type="EMBL" id="VAW40273.1"/>
    </source>
</evidence>
<gene>
    <name evidence="19" type="ORF">MNBD_GAMMA01-413</name>
</gene>
<dbReference type="InterPro" id="IPR006638">
    <property type="entry name" value="Elp3/MiaA/NifB-like_rSAM"/>
</dbReference>
<dbReference type="EMBL" id="UOEW01000262">
    <property type="protein sequence ID" value="VAW40273.1"/>
    <property type="molecule type" value="Genomic_DNA"/>
</dbReference>
<evidence type="ECO:0000256" key="17">
    <source>
        <dbReference type="ARBA" id="ARBA00048321"/>
    </source>
</evidence>
<dbReference type="SFLD" id="SFLDG01065">
    <property type="entry name" value="anaerobic_coproporphyrinogen-I"/>
    <property type="match status" value="1"/>
</dbReference>
<dbReference type="InterPro" id="IPR034505">
    <property type="entry name" value="Coproporphyrinogen-III_oxidase"/>
</dbReference>
<evidence type="ECO:0000256" key="5">
    <source>
        <dbReference type="ARBA" id="ARBA00011245"/>
    </source>
</evidence>
<dbReference type="Gene3D" id="1.10.10.920">
    <property type="match status" value="1"/>
</dbReference>
<dbReference type="PANTHER" id="PTHR13932">
    <property type="entry name" value="COPROPORPHYRINIGEN III OXIDASE"/>
    <property type="match status" value="1"/>
</dbReference>
<evidence type="ECO:0000259" key="18">
    <source>
        <dbReference type="PROSITE" id="PS51918"/>
    </source>
</evidence>
<name>A0A3B0VIY6_9ZZZZ</name>
<dbReference type="PIRSF" id="PIRSF000167">
    <property type="entry name" value="HemN"/>
    <property type="match status" value="1"/>
</dbReference>
<evidence type="ECO:0000256" key="3">
    <source>
        <dbReference type="ARBA" id="ARBA00004785"/>
    </source>
</evidence>
<dbReference type="GO" id="GO:0006782">
    <property type="term" value="P:protoporphyrinogen IX biosynthetic process"/>
    <property type="evidence" value="ECO:0007669"/>
    <property type="project" value="UniProtKB-UniPathway"/>
</dbReference>
<evidence type="ECO:0000256" key="16">
    <source>
        <dbReference type="ARBA" id="ARBA00030263"/>
    </source>
</evidence>
<dbReference type="UniPathway" id="UPA00251">
    <property type="reaction ID" value="UER00323"/>
</dbReference>
<evidence type="ECO:0000256" key="11">
    <source>
        <dbReference type="ARBA" id="ARBA00022723"/>
    </source>
</evidence>
<dbReference type="EC" id="1.3.98.3" evidence="6"/>
<proteinExistence type="inferred from homology"/>